<dbReference type="InterPro" id="IPR036259">
    <property type="entry name" value="MFS_trans_sf"/>
</dbReference>
<keyword evidence="4 7" id="KW-0812">Transmembrane</keyword>
<dbReference type="RefSeq" id="XP_005828589.1">
    <property type="nucleotide sequence ID" value="XM_005828532.1"/>
</dbReference>
<comment type="function">
    <text evidence="7">May be involved in iron transport and iron homeostasis.</text>
</comment>
<evidence type="ECO:0000313" key="9">
    <source>
        <dbReference type="EMBL" id="EKX41609.1"/>
    </source>
</evidence>
<dbReference type="KEGG" id="gtt:GUITHDRAFT_141866"/>
<proteinExistence type="inferred from homology"/>
<keyword evidence="5 7" id="KW-1133">Transmembrane helix</keyword>
<dbReference type="PANTHER" id="PTHR11660">
    <property type="entry name" value="SOLUTE CARRIER FAMILY 40 MEMBER"/>
    <property type="match status" value="1"/>
</dbReference>
<protein>
    <recommendedName>
        <fullName evidence="7">Solute carrier family 40 member</fullName>
    </recommendedName>
</protein>
<keyword evidence="3 7" id="KW-0813">Transport</keyword>
<dbReference type="EnsemblProtists" id="EKX41609">
    <property type="protein sequence ID" value="EKX41609"/>
    <property type="gene ID" value="GUITHDRAFT_141866"/>
</dbReference>
<evidence type="ECO:0000256" key="4">
    <source>
        <dbReference type="ARBA" id="ARBA00022692"/>
    </source>
</evidence>
<dbReference type="GO" id="GO:0005381">
    <property type="term" value="F:iron ion transmembrane transporter activity"/>
    <property type="evidence" value="ECO:0007669"/>
    <property type="project" value="UniProtKB-UniRule"/>
</dbReference>
<keyword evidence="7" id="KW-0406">Ion transport</keyword>
<feature type="transmembrane region" description="Helical" evidence="7">
    <location>
        <begin position="325"/>
        <end position="343"/>
    </location>
</feature>
<dbReference type="InterPro" id="IPR009716">
    <property type="entry name" value="Ferroportin-1"/>
</dbReference>
<comment type="subcellular location">
    <subcellularLocation>
        <location evidence="1 7">Membrane</location>
        <topology evidence="1 7">Multi-pass membrane protein</topology>
    </subcellularLocation>
</comment>
<feature type="transmembrane region" description="Helical" evidence="7">
    <location>
        <begin position="441"/>
        <end position="463"/>
    </location>
</feature>
<feature type="transmembrane region" description="Helical" evidence="7">
    <location>
        <begin position="91"/>
        <end position="109"/>
    </location>
</feature>
<dbReference type="STRING" id="905079.L1J0D7"/>
<reference evidence="10" key="3">
    <citation type="submission" date="2015-06" db="UniProtKB">
        <authorList>
            <consortium name="EnsemblProtists"/>
        </authorList>
    </citation>
    <scope>IDENTIFICATION</scope>
</reference>
<feature type="transmembrane region" description="Helical" evidence="7">
    <location>
        <begin position="153"/>
        <end position="171"/>
    </location>
</feature>
<dbReference type="OMA" id="TICAVHY"/>
<dbReference type="EMBL" id="JH993022">
    <property type="protein sequence ID" value="EKX41609.1"/>
    <property type="molecule type" value="Genomic_DNA"/>
</dbReference>
<feature type="transmembrane region" description="Helical" evidence="7">
    <location>
        <begin position="237"/>
        <end position="262"/>
    </location>
</feature>
<evidence type="ECO:0000256" key="2">
    <source>
        <dbReference type="ARBA" id="ARBA00006279"/>
    </source>
</evidence>
<dbReference type="OrthoDB" id="648861at2759"/>
<reference evidence="11" key="2">
    <citation type="submission" date="2012-11" db="EMBL/GenBank/DDBJ databases">
        <authorList>
            <person name="Kuo A."/>
            <person name="Curtis B.A."/>
            <person name="Tanifuji G."/>
            <person name="Burki F."/>
            <person name="Gruber A."/>
            <person name="Irimia M."/>
            <person name="Maruyama S."/>
            <person name="Arias M.C."/>
            <person name="Ball S.G."/>
            <person name="Gile G.H."/>
            <person name="Hirakawa Y."/>
            <person name="Hopkins J.F."/>
            <person name="Rensing S.A."/>
            <person name="Schmutz J."/>
            <person name="Symeonidi A."/>
            <person name="Elias M."/>
            <person name="Eveleigh R.J."/>
            <person name="Herman E.K."/>
            <person name="Klute M.J."/>
            <person name="Nakayama T."/>
            <person name="Obornik M."/>
            <person name="Reyes-Prieto A."/>
            <person name="Armbrust E.V."/>
            <person name="Aves S.J."/>
            <person name="Beiko R.G."/>
            <person name="Coutinho P."/>
            <person name="Dacks J.B."/>
            <person name="Durnford D.G."/>
            <person name="Fast N.M."/>
            <person name="Green B.R."/>
            <person name="Grisdale C."/>
            <person name="Hempe F."/>
            <person name="Henrissat B."/>
            <person name="Hoppner M.P."/>
            <person name="Ishida K.-I."/>
            <person name="Kim E."/>
            <person name="Koreny L."/>
            <person name="Kroth P.G."/>
            <person name="Liu Y."/>
            <person name="Malik S.-B."/>
            <person name="Maier U.G."/>
            <person name="McRose D."/>
            <person name="Mock T."/>
            <person name="Neilson J.A."/>
            <person name="Onodera N.T."/>
            <person name="Poole A.M."/>
            <person name="Pritham E.J."/>
            <person name="Richards T.A."/>
            <person name="Rocap G."/>
            <person name="Roy S.W."/>
            <person name="Sarai C."/>
            <person name="Schaack S."/>
            <person name="Shirato S."/>
            <person name="Slamovits C.H."/>
            <person name="Spencer D.F."/>
            <person name="Suzuki S."/>
            <person name="Worden A.Z."/>
            <person name="Zauner S."/>
            <person name="Barry K."/>
            <person name="Bell C."/>
            <person name="Bharti A.K."/>
            <person name="Crow J.A."/>
            <person name="Grimwood J."/>
            <person name="Kramer R."/>
            <person name="Lindquist E."/>
            <person name="Lucas S."/>
            <person name="Salamov A."/>
            <person name="McFadden G.I."/>
            <person name="Lane C.E."/>
            <person name="Keeling P.J."/>
            <person name="Gray M.W."/>
            <person name="Grigoriev I.V."/>
            <person name="Archibald J.M."/>
        </authorList>
    </citation>
    <scope>NUCLEOTIDE SEQUENCE</scope>
    <source>
        <strain evidence="11">CCMP2712</strain>
    </source>
</reference>
<dbReference type="GO" id="GO:0016020">
    <property type="term" value="C:membrane"/>
    <property type="evidence" value="ECO:0007669"/>
    <property type="project" value="UniProtKB-SubCell"/>
</dbReference>
<feature type="chain" id="PRO_5008770695" description="Solute carrier family 40 member" evidence="8">
    <location>
        <begin position="24"/>
        <end position="468"/>
    </location>
</feature>
<keyword evidence="11" id="KW-1185">Reference proteome</keyword>
<evidence type="ECO:0000256" key="3">
    <source>
        <dbReference type="ARBA" id="ARBA00022448"/>
    </source>
</evidence>
<evidence type="ECO:0000256" key="6">
    <source>
        <dbReference type="ARBA" id="ARBA00023136"/>
    </source>
</evidence>
<dbReference type="Pfam" id="PF06963">
    <property type="entry name" value="FPN1"/>
    <property type="match status" value="2"/>
</dbReference>
<dbReference type="Proteomes" id="UP000011087">
    <property type="component" value="Unassembled WGS sequence"/>
</dbReference>
<dbReference type="SUPFAM" id="SSF103473">
    <property type="entry name" value="MFS general substrate transporter"/>
    <property type="match status" value="1"/>
</dbReference>
<feature type="signal peptide" evidence="8">
    <location>
        <begin position="1"/>
        <end position="23"/>
    </location>
</feature>
<gene>
    <name evidence="9" type="ORF">GUITHDRAFT_141866</name>
</gene>
<dbReference type="PANTHER" id="PTHR11660:SF57">
    <property type="entry name" value="SOLUTE CARRIER FAMILY 40 MEMBER"/>
    <property type="match status" value="1"/>
</dbReference>
<keyword evidence="6 7" id="KW-0472">Membrane</keyword>
<dbReference type="HOGENOM" id="CLU_584558_0_0_1"/>
<evidence type="ECO:0000313" key="10">
    <source>
        <dbReference type="EnsemblProtists" id="EKX41609"/>
    </source>
</evidence>
<dbReference type="AlphaFoldDB" id="L1J0D7"/>
<name>L1J0D7_GUITC</name>
<comment type="caution">
    <text evidence="7">Lacks conserved residue(s) required for the propagation of feature annotation.</text>
</comment>
<feature type="transmembrane region" description="Helical" evidence="7">
    <location>
        <begin position="283"/>
        <end position="305"/>
    </location>
</feature>
<evidence type="ECO:0000256" key="7">
    <source>
        <dbReference type="RuleBase" id="RU365065"/>
    </source>
</evidence>
<keyword evidence="8" id="KW-0732">Signal</keyword>
<sequence length="468" mass="51526">MVRGTSGAMRLLLVVAMLLQVSSLTTLTSLPRPKCWVTSVRQHGLLQAERMRGGASMSREWLVLFSMYLSRAACDRAWAFYVSVLVDSRSGSMLFIFRTIVQFLFGYFVTRKDYDWLDLHAAFHAKVLLFVQQASFFALAACLHGFYMRQKTPSAVGMVLAGIFSGIEVTLSRHFKNVKGKRDVYLLALKSVEPSQNPDVTISRANALLSRFDLACATLSPLAVSLLISSYGKASTLIALIAVQVITAVVNTILLSVGDAGSSEPKNEIKPVKKGRELKTEQAPIVPWQIHALVVCYSLLFFTVFSPNGLFNMYLSESGMPNHQIAMFGSSAQFCGVIATVLVHHVVHYWGIIRTCLAFQSLQSASVIAAALLVRRSLMAEAAFFCTLSRLGFWGFILCERTLIQKHTRARVQVFTTETSLTEIMSLAIFVSSLASNNFQLLCWLSAAATSACSLLIGLVYLVPLKGE</sequence>
<comment type="similarity">
    <text evidence="2 7">Belongs to the ferroportin (FP) (TC 2.A.100) family. SLC40A subfamily.</text>
</comment>
<evidence type="ECO:0000256" key="1">
    <source>
        <dbReference type="ARBA" id="ARBA00004141"/>
    </source>
</evidence>
<reference evidence="9 11" key="1">
    <citation type="journal article" date="2012" name="Nature">
        <title>Algal genomes reveal evolutionary mosaicism and the fate of nucleomorphs.</title>
        <authorList>
            <consortium name="DOE Joint Genome Institute"/>
            <person name="Curtis B.A."/>
            <person name="Tanifuji G."/>
            <person name="Burki F."/>
            <person name="Gruber A."/>
            <person name="Irimia M."/>
            <person name="Maruyama S."/>
            <person name="Arias M.C."/>
            <person name="Ball S.G."/>
            <person name="Gile G.H."/>
            <person name="Hirakawa Y."/>
            <person name="Hopkins J.F."/>
            <person name="Kuo A."/>
            <person name="Rensing S.A."/>
            <person name="Schmutz J."/>
            <person name="Symeonidi A."/>
            <person name="Elias M."/>
            <person name="Eveleigh R.J."/>
            <person name="Herman E.K."/>
            <person name="Klute M.J."/>
            <person name="Nakayama T."/>
            <person name="Obornik M."/>
            <person name="Reyes-Prieto A."/>
            <person name="Armbrust E.V."/>
            <person name="Aves S.J."/>
            <person name="Beiko R.G."/>
            <person name="Coutinho P."/>
            <person name="Dacks J.B."/>
            <person name="Durnford D.G."/>
            <person name="Fast N.M."/>
            <person name="Green B.R."/>
            <person name="Grisdale C.J."/>
            <person name="Hempel F."/>
            <person name="Henrissat B."/>
            <person name="Hoppner M.P."/>
            <person name="Ishida K."/>
            <person name="Kim E."/>
            <person name="Koreny L."/>
            <person name="Kroth P.G."/>
            <person name="Liu Y."/>
            <person name="Malik S.B."/>
            <person name="Maier U.G."/>
            <person name="McRose D."/>
            <person name="Mock T."/>
            <person name="Neilson J.A."/>
            <person name="Onodera N.T."/>
            <person name="Poole A.M."/>
            <person name="Pritham E.J."/>
            <person name="Richards T.A."/>
            <person name="Rocap G."/>
            <person name="Roy S.W."/>
            <person name="Sarai C."/>
            <person name="Schaack S."/>
            <person name="Shirato S."/>
            <person name="Slamovits C.H."/>
            <person name="Spencer D.F."/>
            <person name="Suzuki S."/>
            <person name="Worden A.Z."/>
            <person name="Zauner S."/>
            <person name="Barry K."/>
            <person name="Bell C."/>
            <person name="Bharti A.K."/>
            <person name="Crow J.A."/>
            <person name="Grimwood J."/>
            <person name="Kramer R."/>
            <person name="Lindquist E."/>
            <person name="Lucas S."/>
            <person name="Salamov A."/>
            <person name="McFadden G.I."/>
            <person name="Lane C.E."/>
            <person name="Keeling P.J."/>
            <person name="Gray M.W."/>
            <person name="Grigoriev I.V."/>
            <person name="Archibald J.M."/>
        </authorList>
    </citation>
    <scope>NUCLEOTIDE SEQUENCE</scope>
    <source>
        <strain evidence="9 11">CCMP2712</strain>
    </source>
</reference>
<dbReference type="PaxDb" id="55529-EKX41609"/>
<evidence type="ECO:0000256" key="8">
    <source>
        <dbReference type="SAM" id="SignalP"/>
    </source>
</evidence>
<evidence type="ECO:0000256" key="5">
    <source>
        <dbReference type="ARBA" id="ARBA00022989"/>
    </source>
</evidence>
<dbReference type="GeneID" id="17298209"/>
<evidence type="ECO:0000313" key="11">
    <source>
        <dbReference type="Proteomes" id="UP000011087"/>
    </source>
</evidence>
<accession>L1J0D7</accession>
<organism evidence="9">
    <name type="scientific">Guillardia theta (strain CCMP2712)</name>
    <name type="common">Cryptophyte</name>
    <dbReference type="NCBI Taxonomy" id="905079"/>
    <lineage>
        <taxon>Eukaryota</taxon>
        <taxon>Cryptophyceae</taxon>
        <taxon>Pyrenomonadales</taxon>
        <taxon>Geminigeraceae</taxon>
        <taxon>Guillardia</taxon>
    </lineage>
</organism>
<feature type="transmembrane region" description="Helical" evidence="7">
    <location>
        <begin position="121"/>
        <end position="147"/>
    </location>
</feature>